<evidence type="ECO:0000259" key="11">
    <source>
        <dbReference type="Pfam" id="PF09813"/>
    </source>
</evidence>
<keyword evidence="13" id="KW-1185">Reference proteome</keyword>
<evidence type="ECO:0000256" key="8">
    <source>
        <dbReference type="ARBA" id="ARBA00023136"/>
    </source>
</evidence>
<evidence type="ECO:0000256" key="6">
    <source>
        <dbReference type="ARBA" id="ARBA00022989"/>
    </source>
</evidence>
<dbReference type="InterPro" id="IPR041752">
    <property type="entry name" value="Coa3"/>
</dbReference>
<comment type="subcellular location">
    <subcellularLocation>
        <location evidence="2">Mitochondrion membrane</location>
        <topology evidence="2">Single-pass membrane protein</topology>
    </subcellularLocation>
</comment>
<dbReference type="Pfam" id="PF09813">
    <property type="entry name" value="Coa3_cc"/>
    <property type="match status" value="1"/>
</dbReference>
<evidence type="ECO:0000256" key="9">
    <source>
        <dbReference type="RuleBase" id="RU367056"/>
    </source>
</evidence>
<evidence type="ECO:0000256" key="5">
    <source>
        <dbReference type="ARBA" id="ARBA00022692"/>
    </source>
</evidence>
<dbReference type="EMBL" id="JAPDMQ010000658">
    <property type="protein sequence ID" value="KAK0521595.1"/>
    <property type="molecule type" value="Genomic_DNA"/>
</dbReference>
<sequence>MSQVQRSTTPPRSTHASYHPGGYGVSEGLRRARRPYFWKNAVTGGLILSFATGVYYYSISKVKQDDFSDLANLTAESSSSAGESVKQAASSLSTSLYSASDRVQEAAASAASKSSQHLASAQSSLASYSNSAQYALHDASASTAQTLSRLAEQAQQTGAQARDSAVQAGREAQQAVAERVPAALEPRDDARNRLRELILLAQGRSL</sequence>
<name>A0AAN6G596_9BASI</name>
<keyword evidence="6 9" id="KW-1133">Transmembrane helix</keyword>
<feature type="domain" description="Cytochrome c oxidase assembly factor 3 mitochondrial coiled-coil" evidence="11">
    <location>
        <begin position="28"/>
        <end position="72"/>
    </location>
</feature>
<evidence type="ECO:0000256" key="1">
    <source>
        <dbReference type="ARBA" id="ARBA00003064"/>
    </source>
</evidence>
<proteinExistence type="inferred from homology"/>
<reference evidence="12" key="1">
    <citation type="journal article" date="2023" name="PhytoFront">
        <title>Draft Genome Resources of Seven Strains of Tilletia horrida, Causal Agent of Kernel Smut of Rice.</title>
        <authorList>
            <person name="Khanal S."/>
            <person name="Antony Babu S."/>
            <person name="Zhou X.G."/>
        </authorList>
    </citation>
    <scope>NUCLEOTIDE SEQUENCE</scope>
    <source>
        <strain evidence="12">TX3</strain>
    </source>
</reference>
<keyword evidence="9" id="KW-0999">Mitochondrion inner membrane</keyword>
<protein>
    <recommendedName>
        <fullName evidence="9">Cytochrome c oxidase assembly factor 3</fullName>
    </recommendedName>
</protein>
<dbReference type="InterPro" id="IPR018628">
    <property type="entry name" value="Coa3_CC"/>
</dbReference>
<evidence type="ECO:0000256" key="2">
    <source>
        <dbReference type="ARBA" id="ARBA00004304"/>
    </source>
</evidence>
<evidence type="ECO:0000313" key="12">
    <source>
        <dbReference type="EMBL" id="KAK0521595.1"/>
    </source>
</evidence>
<evidence type="ECO:0000256" key="10">
    <source>
        <dbReference type="SAM" id="MobiDB-lite"/>
    </source>
</evidence>
<dbReference type="GO" id="GO:0033617">
    <property type="term" value="P:mitochondrial respiratory chain complex IV assembly"/>
    <property type="evidence" value="ECO:0007669"/>
    <property type="project" value="UniProtKB-UniRule"/>
</dbReference>
<organism evidence="12 13">
    <name type="scientific">Tilletia horrida</name>
    <dbReference type="NCBI Taxonomy" id="155126"/>
    <lineage>
        <taxon>Eukaryota</taxon>
        <taxon>Fungi</taxon>
        <taxon>Dikarya</taxon>
        <taxon>Basidiomycota</taxon>
        <taxon>Ustilaginomycotina</taxon>
        <taxon>Exobasidiomycetes</taxon>
        <taxon>Tilletiales</taxon>
        <taxon>Tilletiaceae</taxon>
        <taxon>Tilletia</taxon>
    </lineage>
</organism>
<keyword evidence="7 9" id="KW-0496">Mitochondrion</keyword>
<comment type="subunit">
    <text evidence="4 9">Component of 250-400 kDa complexes called cytochrome oxidase assembly intermediates or COA complexes.</text>
</comment>
<feature type="compositionally biased region" description="Polar residues" evidence="10">
    <location>
        <begin position="1"/>
        <end position="16"/>
    </location>
</feature>
<evidence type="ECO:0000256" key="4">
    <source>
        <dbReference type="ARBA" id="ARBA00011351"/>
    </source>
</evidence>
<comment type="similarity">
    <text evidence="3 9">Belongs to the COA3 family.</text>
</comment>
<gene>
    <name evidence="12" type="ORF">OC842_006735</name>
</gene>
<evidence type="ECO:0000256" key="3">
    <source>
        <dbReference type="ARBA" id="ARBA00007035"/>
    </source>
</evidence>
<feature type="region of interest" description="Disordered" evidence="10">
    <location>
        <begin position="1"/>
        <end position="25"/>
    </location>
</feature>
<comment type="caution">
    <text evidence="12">The sequence shown here is derived from an EMBL/GenBank/DDBJ whole genome shotgun (WGS) entry which is preliminary data.</text>
</comment>
<keyword evidence="8 9" id="KW-0472">Membrane</keyword>
<feature type="region of interest" description="Disordered" evidence="10">
    <location>
        <begin position="154"/>
        <end position="184"/>
    </location>
</feature>
<evidence type="ECO:0000313" key="13">
    <source>
        <dbReference type="Proteomes" id="UP001176521"/>
    </source>
</evidence>
<evidence type="ECO:0000256" key="7">
    <source>
        <dbReference type="ARBA" id="ARBA00023128"/>
    </source>
</evidence>
<dbReference type="PANTHER" id="PTHR15642:SF3">
    <property type="entry name" value="CYTOCHROME C OXIDASE ASSEMBLY FACTOR 3 HOMOLOG, MITOCHONDRIAL"/>
    <property type="match status" value="1"/>
</dbReference>
<dbReference type="GO" id="GO:0005743">
    <property type="term" value="C:mitochondrial inner membrane"/>
    <property type="evidence" value="ECO:0007669"/>
    <property type="project" value="UniProtKB-UniRule"/>
</dbReference>
<comment type="function">
    <text evidence="1 9">Required for assembly of cytochrome c oxidase (complex IV).</text>
</comment>
<accession>A0AAN6G596</accession>
<feature type="transmembrane region" description="Helical" evidence="9">
    <location>
        <begin position="36"/>
        <end position="57"/>
    </location>
</feature>
<dbReference type="Proteomes" id="UP001176521">
    <property type="component" value="Unassembled WGS sequence"/>
</dbReference>
<dbReference type="AlphaFoldDB" id="A0AAN6G596"/>
<keyword evidence="5 9" id="KW-0812">Transmembrane</keyword>
<dbReference type="PANTHER" id="PTHR15642">
    <property type="entry name" value="CYTOCHROME C OXIDASE ASSEMBLY FACTOR 3, MITOCHONDRIAL"/>
    <property type="match status" value="1"/>
</dbReference>